<evidence type="ECO:0000313" key="6">
    <source>
        <dbReference type="EMBL" id="MCF4142286.1"/>
    </source>
</evidence>
<dbReference type="InterPro" id="IPR036390">
    <property type="entry name" value="WH_DNA-bd_sf"/>
</dbReference>
<evidence type="ECO:0000259" key="5">
    <source>
        <dbReference type="PROSITE" id="PS51078"/>
    </source>
</evidence>
<dbReference type="PANTHER" id="PTHR30136:SF35">
    <property type="entry name" value="HTH-TYPE TRANSCRIPTIONAL REGULATOR RV1719"/>
    <property type="match status" value="1"/>
</dbReference>
<feature type="domain" description="IclR-ED" evidence="5">
    <location>
        <begin position="69"/>
        <end position="253"/>
    </location>
</feature>
<dbReference type="SUPFAM" id="SSF55781">
    <property type="entry name" value="GAF domain-like"/>
    <property type="match status" value="1"/>
</dbReference>
<organism evidence="6 7">
    <name type="scientific">Dethiosulfovibrio marinus</name>
    <dbReference type="NCBI Taxonomy" id="133532"/>
    <lineage>
        <taxon>Bacteria</taxon>
        <taxon>Thermotogati</taxon>
        <taxon>Synergistota</taxon>
        <taxon>Synergistia</taxon>
        <taxon>Synergistales</taxon>
        <taxon>Dethiosulfovibrionaceae</taxon>
        <taxon>Dethiosulfovibrio</taxon>
    </lineage>
</organism>
<dbReference type="Pfam" id="PF09339">
    <property type="entry name" value="HTH_IclR"/>
    <property type="match status" value="1"/>
</dbReference>
<name>A0ABS9EP47_9BACT</name>
<dbReference type="SUPFAM" id="SSF46785">
    <property type="entry name" value="Winged helix' DNA-binding domain"/>
    <property type="match status" value="1"/>
</dbReference>
<dbReference type="EMBL" id="JAKGUD010000004">
    <property type="protein sequence ID" value="MCF4142286.1"/>
    <property type="molecule type" value="Genomic_DNA"/>
</dbReference>
<dbReference type="Pfam" id="PF01614">
    <property type="entry name" value="IclR_C"/>
    <property type="match status" value="1"/>
</dbReference>
<evidence type="ECO:0000256" key="1">
    <source>
        <dbReference type="ARBA" id="ARBA00023015"/>
    </source>
</evidence>
<protein>
    <submittedName>
        <fullName evidence="6">IclR family transcriptional regulator</fullName>
    </submittedName>
</protein>
<dbReference type="PROSITE" id="PS51078">
    <property type="entry name" value="ICLR_ED"/>
    <property type="match status" value="1"/>
</dbReference>
<dbReference type="RefSeq" id="WP_236099040.1">
    <property type="nucleotide sequence ID" value="NZ_JAKGUD010000004.1"/>
</dbReference>
<dbReference type="PANTHER" id="PTHR30136">
    <property type="entry name" value="HELIX-TURN-HELIX TRANSCRIPTIONAL REGULATOR, ICLR FAMILY"/>
    <property type="match status" value="1"/>
</dbReference>
<keyword evidence="7" id="KW-1185">Reference proteome</keyword>
<evidence type="ECO:0000256" key="2">
    <source>
        <dbReference type="ARBA" id="ARBA00023125"/>
    </source>
</evidence>
<proteinExistence type="predicted"/>
<evidence type="ECO:0000259" key="4">
    <source>
        <dbReference type="PROSITE" id="PS51077"/>
    </source>
</evidence>
<dbReference type="PROSITE" id="PS51077">
    <property type="entry name" value="HTH_ICLR"/>
    <property type="match status" value="1"/>
</dbReference>
<feature type="domain" description="HTH iclR-type" evidence="4">
    <location>
        <begin position="6"/>
        <end position="68"/>
    </location>
</feature>
<dbReference type="InterPro" id="IPR014757">
    <property type="entry name" value="Tscrpt_reg_IclR_C"/>
</dbReference>
<dbReference type="SMART" id="SM00346">
    <property type="entry name" value="HTH_ICLR"/>
    <property type="match status" value="1"/>
</dbReference>
<evidence type="ECO:0000256" key="3">
    <source>
        <dbReference type="ARBA" id="ARBA00023163"/>
    </source>
</evidence>
<sequence length="254" mass="28146">MKERKKGTINKALAVLDCFSDDCPRLTVSEIASKLDIPFATAHRTIVKLLGGNFLDRDQETKKLSLGPKLYYLGRLARSSNSLMAVCRPFMEKLRDRTEETVNLYVMEGNCRICYEQTESFQPLKHASPLGKKLPLWAGASGKCFLAFIEGKDDDLIADMVDQIHPLTPSTIPNEEALLDELEKIRSRGYAISEAEREEGVSSVAAPIFDGNGDIVASLAVSGPSIRFDSQRKDLFAKALLETVREISVKLGYS</sequence>
<evidence type="ECO:0000313" key="7">
    <source>
        <dbReference type="Proteomes" id="UP001200430"/>
    </source>
</evidence>
<dbReference type="Proteomes" id="UP001200430">
    <property type="component" value="Unassembled WGS sequence"/>
</dbReference>
<gene>
    <name evidence="6" type="ORF">L2W38_05620</name>
</gene>
<dbReference type="InterPro" id="IPR005471">
    <property type="entry name" value="Tscrpt_reg_IclR_N"/>
</dbReference>
<keyword evidence="3" id="KW-0804">Transcription</keyword>
<dbReference type="InterPro" id="IPR050707">
    <property type="entry name" value="HTH_MetabolicPath_Reg"/>
</dbReference>
<accession>A0ABS9EP47</accession>
<dbReference type="Gene3D" id="3.30.450.40">
    <property type="match status" value="1"/>
</dbReference>
<dbReference type="InterPro" id="IPR029016">
    <property type="entry name" value="GAF-like_dom_sf"/>
</dbReference>
<comment type="caution">
    <text evidence="6">The sequence shown here is derived from an EMBL/GenBank/DDBJ whole genome shotgun (WGS) entry which is preliminary data.</text>
</comment>
<keyword evidence="2" id="KW-0238">DNA-binding</keyword>
<keyword evidence="1" id="KW-0805">Transcription regulation</keyword>
<reference evidence="6 7" key="1">
    <citation type="submission" date="2022-01" db="EMBL/GenBank/DDBJ databases">
        <title>Dethiosulfovibrio faecalis sp. nov., a novel proteolytic, non-sulfur-reducing bacterium isolated from a marine aquaculture solid waste bioreactor.</title>
        <authorList>
            <person name="Grabowski S."/>
            <person name="Apolinario E."/>
            <person name="Schneider N."/>
            <person name="Marshall C.W."/>
            <person name="Sowers K.R."/>
        </authorList>
    </citation>
    <scope>NUCLEOTIDE SEQUENCE [LARGE SCALE GENOMIC DNA]</scope>
    <source>
        <strain evidence="6 7">DSM 12537</strain>
    </source>
</reference>
<dbReference type="InterPro" id="IPR036388">
    <property type="entry name" value="WH-like_DNA-bd_sf"/>
</dbReference>
<dbReference type="Gene3D" id="1.10.10.10">
    <property type="entry name" value="Winged helix-like DNA-binding domain superfamily/Winged helix DNA-binding domain"/>
    <property type="match status" value="1"/>
</dbReference>